<name>A0A4Z0AEK4_9PSED</name>
<dbReference type="Gene3D" id="3.30.300.30">
    <property type="match status" value="1"/>
</dbReference>
<dbReference type="Proteomes" id="UP000297734">
    <property type="component" value="Unassembled WGS sequence"/>
</dbReference>
<dbReference type="Gene3D" id="3.40.50.12780">
    <property type="entry name" value="N-terminal domain of ligase-like"/>
    <property type="match status" value="1"/>
</dbReference>
<dbReference type="GO" id="GO:0044550">
    <property type="term" value="P:secondary metabolite biosynthetic process"/>
    <property type="evidence" value="ECO:0007669"/>
    <property type="project" value="TreeGrafter"/>
</dbReference>
<dbReference type="InterPro" id="IPR010071">
    <property type="entry name" value="AA_adenyl_dom"/>
</dbReference>
<keyword evidence="3" id="KW-1185">Reference proteome</keyword>
<evidence type="ECO:0000313" key="2">
    <source>
        <dbReference type="EMBL" id="TFY85206.1"/>
    </source>
</evidence>
<dbReference type="OrthoDB" id="9757559at2"/>
<dbReference type="SUPFAM" id="SSF56801">
    <property type="entry name" value="Acetyl-CoA synthetase-like"/>
    <property type="match status" value="1"/>
</dbReference>
<dbReference type="EMBL" id="QUZT01000104">
    <property type="protein sequence ID" value="TFY85206.1"/>
    <property type="molecule type" value="Genomic_DNA"/>
</dbReference>
<dbReference type="InterPro" id="IPR045851">
    <property type="entry name" value="AMP-bd_C_sf"/>
</dbReference>
<dbReference type="AlphaFoldDB" id="A0A4Z0AEK4"/>
<dbReference type="Pfam" id="PF00501">
    <property type="entry name" value="AMP-binding"/>
    <property type="match status" value="1"/>
</dbReference>
<dbReference type="PANTHER" id="PTHR45527:SF1">
    <property type="entry name" value="FATTY ACID SYNTHASE"/>
    <property type="match status" value="1"/>
</dbReference>
<dbReference type="GO" id="GO:0005737">
    <property type="term" value="C:cytoplasm"/>
    <property type="evidence" value="ECO:0007669"/>
    <property type="project" value="TreeGrafter"/>
</dbReference>
<feature type="domain" description="AMP-dependent synthetase/ligase" evidence="1">
    <location>
        <begin position="48"/>
        <end position="381"/>
    </location>
</feature>
<dbReference type="PANTHER" id="PTHR45527">
    <property type="entry name" value="NONRIBOSOMAL PEPTIDE SYNTHETASE"/>
    <property type="match status" value="1"/>
</dbReference>
<dbReference type="GO" id="GO:0043041">
    <property type="term" value="P:amino acid activation for nonribosomal peptide biosynthetic process"/>
    <property type="evidence" value="ECO:0007669"/>
    <property type="project" value="TreeGrafter"/>
</dbReference>
<dbReference type="NCBIfam" id="TIGR01733">
    <property type="entry name" value="AA-adenyl-dom"/>
    <property type="match status" value="1"/>
</dbReference>
<comment type="caution">
    <text evidence="2">The sequence shown here is derived from an EMBL/GenBank/DDBJ whole genome shotgun (WGS) entry which is preliminary data.</text>
</comment>
<accession>A0A4Z0AEK4</accession>
<evidence type="ECO:0000259" key="1">
    <source>
        <dbReference type="Pfam" id="PF00501"/>
    </source>
</evidence>
<proteinExistence type="predicted"/>
<reference evidence="2 3" key="1">
    <citation type="journal article" date="2019" name="Syst. Appl. Microbiol.">
        <title>New species of pathogenic Pseudomonas isolated from citrus in Tunisia: Proposal of Pseudomonas kairouanensis sp. nov. and Pseudomonas nabeulensis sp. nov.</title>
        <authorList>
            <person name="Oueslati M."/>
            <person name="Mulet M."/>
            <person name="Gomila M."/>
            <person name="Berge O."/>
            <person name="Hajlaoui M.R."/>
            <person name="Lalucat J."/>
            <person name="Sadfi-Zouaoui N."/>
            <person name="Garcia-Valdes E."/>
        </authorList>
    </citation>
    <scope>NUCLEOTIDE SEQUENCE [LARGE SCALE GENOMIC DNA]</scope>
    <source>
        <strain evidence="2 3">E10B</strain>
    </source>
</reference>
<dbReference type="GO" id="GO:0031177">
    <property type="term" value="F:phosphopantetheine binding"/>
    <property type="evidence" value="ECO:0007669"/>
    <property type="project" value="TreeGrafter"/>
</dbReference>
<dbReference type="InterPro" id="IPR000873">
    <property type="entry name" value="AMP-dep_synth/lig_dom"/>
</dbReference>
<evidence type="ECO:0000313" key="3">
    <source>
        <dbReference type="Proteomes" id="UP000297734"/>
    </source>
</evidence>
<organism evidence="2 3">
    <name type="scientific">Pseudomonas nabeulensis</name>
    <dbReference type="NCBI Taxonomy" id="2293833"/>
    <lineage>
        <taxon>Bacteria</taxon>
        <taxon>Pseudomonadati</taxon>
        <taxon>Pseudomonadota</taxon>
        <taxon>Gammaproteobacteria</taxon>
        <taxon>Pseudomonadales</taxon>
        <taxon>Pseudomonadaceae</taxon>
        <taxon>Pseudomonas</taxon>
    </lineage>
</organism>
<sequence>MTFLPIDNRGFSRNALVHLAGEQQDAFEQWGRGPFAQPGHGCVHFAIEAQAALAPQATAAVNQGQRISYEQLDRQANRLATRLLELGVKRGDTVPLFVERSIPMLVGLLAVMKVGAAYVPQDARIVPSMQLAMVLDALTSPVILTLSHLRGLVPETQGKRCLYLDDFLAEAPWVAQGNPQVFAVVQPDDVCFVLFTSGTTGRPNGVRVTHRNLCNILLTEPGRMGMAPGRTVGQILNIGFDMAAWEILGCLAHGATLLIRGKDIPQAAEQCDVLIATPSILTTLDPERCSALKVVAVAGEPCPQALADRWANQCEFYNGCGPTETTIVNTLHRHVPGTPLTIGTPTPNNTVYVLDAEGRACELGETGEMWAGGVCVTAGYLSNEELTSERYRPDPFLGAGAMMFRTRDLGRWTQDGQLEHLGRVDDQVKVRGFRVELDAVSAALEADEGCARAVSLKLDSRTLVAFVSPASASVESCRHQCEQRLAYYCVPSAIYALETFPLTARGKIDKALLLQWAQQRQAVKETGDA</sequence>
<protein>
    <submittedName>
        <fullName evidence="2">Amino acid adenylation domain-containing protein</fullName>
    </submittedName>
</protein>
<dbReference type="InterPro" id="IPR042099">
    <property type="entry name" value="ANL_N_sf"/>
</dbReference>
<dbReference type="RefSeq" id="WP_135311364.1">
    <property type="nucleotide sequence ID" value="NZ_QUZT01000104.1"/>
</dbReference>
<gene>
    <name evidence="2" type="ORF">DYL61_29905</name>
</gene>